<accession>A0A4S3J6D8</accession>
<dbReference type="Proteomes" id="UP000324241">
    <property type="component" value="Unassembled WGS sequence"/>
</dbReference>
<dbReference type="RefSeq" id="XP_033426244.1">
    <property type="nucleotide sequence ID" value="XM_033570212.1"/>
</dbReference>
<feature type="compositionally biased region" description="Low complexity" evidence="1">
    <location>
        <begin position="1"/>
        <end position="13"/>
    </location>
</feature>
<evidence type="ECO:0000256" key="1">
    <source>
        <dbReference type="SAM" id="MobiDB-lite"/>
    </source>
</evidence>
<reference evidence="3 4" key="1">
    <citation type="submission" date="2019-03" db="EMBL/GenBank/DDBJ databases">
        <title>The genome sequence of a newly discovered highly antifungal drug resistant Aspergillus species, Aspergillus tanneri NIH 1004.</title>
        <authorList>
            <person name="Mounaud S."/>
            <person name="Singh I."/>
            <person name="Joardar V."/>
            <person name="Pakala S."/>
            <person name="Pakala S."/>
            <person name="Venepally P."/>
            <person name="Hoover J."/>
            <person name="Nierman W."/>
            <person name="Chung J."/>
            <person name="Losada L."/>
        </authorList>
    </citation>
    <scope>NUCLEOTIDE SEQUENCE [LARGE SCALE GENOMIC DNA]</scope>
    <source>
        <strain evidence="3 4">NIH1004</strain>
    </source>
</reference>
<reference evidence="2 5" key="2">
    <citation type="submission" date="2019-08" db="EMBL/GenBank/DDBJ databases">
        <title>The genome sequence of a newly discovered highly antifungal drug resistant Aspergillus species, Aspergillus tanneri NIH 1004.</title>
        <authorList>
            <person name="Mounaud S."/>
            <person name="Singh I."/>
            <person name="Joardar V."/>
            <person name="Pakala S."/>
            <person name="Pakala S."/>
            <person name="Venepally P."/>
            <person name="Chung J.K."/>
            <person name="Losada L."/>
            <person name="Nierman W.C."/>
        </authorList>
    </citation>
    <scope>NUCLEOTIDE SEQUENCE [LARGE SCALE GENOMIC DNA]</scope>
    <source>
        <strain evidence="2 5">NIH1004</strain>
    </source>
</reference>
<comment type="caution">
    <text evidence="3">The sequence shown here is derived from an EMBL/GenBank/DDBJ whole genome shotgun (WGS) entry which is preliminary data.</text>
</comment>
<name>A0A4S3J6D8_9EURO</name>
<gene>
    <name evidence="2" type="ORF">ATNIH1004_005558</name>
    <name evidence="3" type="ORF">EYZ11_010045</name>
</gene>
<evidence type="ECO:0000313" key="4">
    <source>
        <dbReference type="Proteomes" id="UP000308092"/>
    </source>
</evidence>
<evidence type="ECO:0000313" key="5">
    <source>
        <dbReference type="Proteomes" id="UP000324241"/>
    </source>
</evidence>
<dbReference type="VEuPathDB" id="FungiDB:EYZ11_010045"/>
<dbReference type="EMBL" id="SOSA01000514">
    <property type="protein sequence ID" value="THC90499.1"/>
    <property type="molecule type" value="Genomic_DNA"/>
</dbReference>
<evidence type="ECO:0000313" key="3">
    <source>
        <dbReference type="EMBL" id="THC90499.1"/>
    </source>
</evidence>
<dbReference type="EMBL" id="QUQM01000004">
    <property type="protein sequence ID" value="KAA8646883.1"/>
    <property type="molecule type" value="Genomic_DNA"/>
</dbReference>
<organism evidence="3 4">
    <name type="scientific">Aspergillus tanneri</name>
    <dbReference type="NCBI Taxonomy" id="1220188"/>
    <lineage>
        <taxon>Eukaryota</taxon>
        <taxon>Fungi</taxon>
        <taxon>Dikarya</taxon>
        <taxon>Ascomycota</taxon>
        <taxon>Pezizomycotina</taxon>
        <taxon>Eurotiomycetes</taxon>
        <taxon>Eurotiomycetidae</taxon>
        <taxon>Eurotiales</taxon>
        <taxon>Aspergillaceae</taxon>
        <taxon>Aspergillus</taxon>
        <taxon>Aspergillus subgen. Circumdati</taxon>
    </lineage>
</organism>
<feature type="region of interest" description="Disordered" evidence="1">
    <location>
        <begin position="1"/>
        <end position="37"/>
    </location>
</feature>
<protein>
    <submittedName>
        <fullName evidence="3">Uncharacterized protein</fullName>
    </submittedName>
</protein>
<dbReference type="GeneID" id="54328260"/>
<keyword evidence="4" id="KW-1185">Reference proteome</keyword>
<dbReference type="Proteomes" id="UP000308092">
    <property type="component" value="Unassembled WGS sequence"/>
</dbReference>
<proteinExistence type="predicted"/>
<evidence type="ECO:0000313" key="2">
    <source>
        <dbReference type="EMBL" id="KAA8646883.1"/>
    </source>
</evidence>
<sequence length="72" mass="7938">MRNKSSPPAAAPSHTHPYNVLRPNMSRPVKTDSSPCRHDIEKTFSSAMNSLAHPQRKFAASEMKGIVPILIV</sequence>
<dbReference type="AlphaFoldDB" id="A0A4S3J6D8"/>